<protein>
    <submittedName>
        <fullName evidence="2">Uncharacterized protein</fullName>
    </submittedName>
</protein>
<sequence>MPFIPRVVIVRVGAGGGITGAACCEVSSPEGADGGVRGVEGPNEEDVPNDGTDGDKEEERGRRRSGGSVEASQAAESKEGDSDKDGSPGREDTTK</sequence>
<proteinExistence type="predicted"/>
<dbReference type="PROSITE" id="PS51257">
    <property type="entry name" value="PROKAR_LIPOPROTEIN"/>
    <property type="match status" value="1"/>
</dbReference>
<keyword evidence="3" id="KW-1185">Reference proteome</keyword>
<name>A0AAV2EW06_9ROSI</name>
<accession>A0AAV2EW06</accession>
<dbReference type="AlphaFoldDB" id="A0AAV2EW06"/>
<dbReference type="Proteomes" id="UP001497516">
    <property type="component" value="Chromosome 5"/>
</dbReference>
<evidence type="ECO:0000256" key="1">
    <source>
        <dbReference type="SAM" id="MobiDB-lite"/>
    </source>
</evidence>
<gene>
    <name evidence="2" type="ORF">LTRI10_LOCUS30434</name>
</gene>
<feature type="compositionally biased region" description="Basic and acidic residues" evidence="1">
    <location>
        <begin position="76"/>
        <end position="95"/>
    </location>
</feature>
<reference evidence="2 3" key="1">
    <citation type="submission" date="2024-04" db="EMBL/GenBank/DDBJ databases">
        <authorList>
            <person name="Fracassetti M."/>
        </authorList>
    </citation>
    <scope>NUCLEOTIDE SEQUENCE [LARGE SCALE GENOMIC DNA]</scope>
</reference>
<evidence type="ECO:0000313" key="3">
    <source>
        <dbReference type="Proteomes" id="UP001497516"/>
    </source>
</evidence>
<dbReference type="EMBL" id="OZ034818">
    <property type="protein sequence ID" value="CAL1389585.1"/>
    <property type="molecule type" value="Genomic_DNA"/>
</dbReference>
<evidence type="ECO:0000313" key="2">
    <source>
        <dbReference type="EMBL" id="CAL1389585.1"/>
    </source>
</evidence>
<feature type="region of interest" description="Disordered" evidence="1">
    <location>
        <begin position="18"/>
        <end position="95"/>
    </location>
</feature>
<organism evidence="2 3">
    <name type="scientific">Linum trigynum</name>
    <dbReference type="NCBI Taxonomy" id="586398"/>
    <lineage>
        <taxon>Eukaryota</taxon>
        <taxon>Viridiplantae</taxon>
        <taxon>Streptophyta</taxon>
        <taxon>Embryophyta</taxon>
        <taxon>Tracheophyta</taxon>
        <taxon>Spermatophyta</taxon>
        <taxon>Magnoliopsida</taxon>
        <taxon>eudicotyledons</taxon>
        <taxon>Gunneridae</taxon>
        <taxon>Pentapetalae</taxon>
        <taxon>rosids</taxon>
        <taxon>fabids</taxon>
        <taxon>Malpighiales</taxon>
        <taxon>Linaceae</taxon>
        <taxon>Linum</taxon>
    </lineage>
</organism>